<evidence type="ECO:0000313" key="2">
    <source>
        <dbReference type="Proteomes" id="UP000806528"/>
    </source>
</evidence>
<reference evidence="1 2" key="1">
    <citation type="submission" date="2020-09" db="EMBL/GenBank/DDBJ databases">
        <title>Diversity and distribution of actinomycetes associated with coral in the coast of Hainan.</title>
        <authorList>
            <person name="Li F."/>
        </authorList>
    </citation>
    <scope>NUCLEOTIDE SEQUENCE [LARGE SCALE GENOMIC DNA]</scope>
    <source>
        <strain evidence="1 2">HNM0947</strain>
    </source>
</reference>
<dbReference type="Proteomes" id="UP000806528">
    <property type="component" value="Unassembled WGS sequence"/>
</dbReference>
<sequence>MNESTQEITLTFENAPARGLLAFGDIDYEPHVEGAHPVSACYDAEAGDFSLDFDTCLPEIAEQDD</sequence>
<comment type="caution">
    <text evidence="1">The sequence shown here is derived from an EMBL/GenBank/DDBJ whole genome shotgun (WGS) entry which is preliminary data.</text>
</comment>
<dbReference type="EMBL" id="JADBGI010000007">
    <property type="protein sequence ID" value="MBE2999050.1"/>
    <property type="molecule type" value="Genomic_DNA"/>
</dbReference>
<accession>A0ABR9P5D2</accession>
<keyword evidence="2" id="KW-1185">Reference proteome</keyword>
<proteinExistence type="predicted"/>
<organism evidence="1 2">
    <name type="scientific">Nocardiopsis coralli</name>
    <dbReference type="NCBI Taxonomy" id="2772213"/>
    <lineage>
        <taxon>Bacteria</taxon>
        <taxon>Bacillati</taxon>
        <taxon>Actinomycetota</taxon>
        <taxon>Actinomycetes</taxon>
        <taxon>Streptosporangiales</taxon>
        <taxon>Nocardiopsidaceae</taxon>
        <taxon>Nocardiopsis</taxon>
    </lineage>
</organism>
<evidence type="ECO:0000313" key="1">
    <source>
        <dbReference type="EMBL" id="MBE2999050.1"/>
    </source>
</evidence>
<name>A0ABR9P5D2_9ACTN</name>
<gene>
    <name evidence="1" type="ORF">IDM40_10105</name>
</gene>
<protein>
    <submittedName>
        <fullName evidence="1">Uncharacterized protein</fullName>
    </submittedName>
</protein>
<dbReference type="RefSeq" id="WP_193121683.1">
    <property type="nucleotide sequence ID" value="NZ_JADBGI010000007.1"/>
</dbReference>